<dbReference type="Proteomes" id="UP000503447">
    <property type="component" value="Chromosome"/>
</dbReference>
<keyword evidence="3" id="KW-1185">Reference proteome</keyword>
<evidence type="ECO:0000313" key="2">
    <source>
        <dbReference type="EMBL" id="QJW93416.1"/>
    </source>
</evidence>
<evidence type="ECO:0000256" key="1">
    <source>
        <dbReference type="SAM" id="MobiDB-lite"/>
    </source>
</evidence>
<organism evidence="2 3">
    <name type="scientific">Frigoriglobus tundricola</name>
    <dbReference type="NCBI Taxonomy" id="2774151"/>
    <lineage>
        <taxon>Bacteria</taxon>
        <taxon>Pseudomonadati</taxon>
        <taxon>Planctomycetota</taxon>
        <taxon>Planctomycetia</taxon>
        <taxon>Gemmatales</taxon>
        <taxon>Gemmataceae</taxon>
        <taxon>Frigoriglobus</taxon>
    </lineage>
</organism>
<reference evidence="3" key="1">
    <citation type="submission" date="2020-05" db="EMBL/GenBank/DDBJ databases">
        <title>Frigoriglobus tundricola gen. nov., sp. nov., a psychrotolerant cellulolytic planctomycete of the family Gemmataceae with two divergent copies of 16S rRNA gene.</title>
        <authorList>
            <person name="Kulichevskaya I.S."/>
            <person name="Ivanova A.A."/>
            <person name="Naumoff D.G."/>
            <person name="Beletsky A.V."/>
            <person name="Rijpstra W.I.C."/>
            <person name="Sinninghe Damste J.S."/>
            <person name="Mardanov A.V."/>
            <person name="Ravin N.V."/>
            <person name="Dedysh S.N."/>
        </authorList>
    </citation>
    <scope>NUCLEOTIDE SEQUENCE [LARGE SCALE GENOMIC DNA]</scope>
    <source>
        <strain evidence="3">PL17</strain>
    </source>
</reference>
<evidence type="ECO:0000313" key="3">
    <source>
        <dbReference type="Proteomes" id="UP000503447"/>
    </source>
</evidence>
<dbReference type="EMBL" id="CP053452">
    <property type="protein sequence ID" value="QJW93416.1"/>
    <property type="molecule type" value="Genomic_DNA"/>
</dbReference>
<name>A0A6M5YJH0_9BACT</name>
<dbReference type="KEGG" id="ftj:FTUN_0922"/>
<sequence length="54" mass="5866">MIRRETWAGAALLAEWADEGVYRTATADTVTTTAASGAPRNRFVRRGPDALTSR</sequence>
<accession>A0A6M5YJH0</accession>
<gene>
    <name evidence="2" type="ORF">FTUN_0922</name>
</gene>
<proteinExistence type="predicted"/>
<protein>
    <submittedName>
        <fullName evidence="2">Uncharacterized protein</fullName>
    </submittedName>
</protein>
<feature type="region of interest" description="Disordered" evidence="1">
    <location>
        <begin position="33"/>
        <end position="54"/>
    </location>
</feature>
<dbReference type="AlphaFoldDB" id="A0A6M5YJH0"/>